<evidence type="ECO:0000256" key="1">
    <source>
        <dbReference type="SAM" id="Phobius"/>
    </source>
</evidence>
<keyword evidence="1" id="KW-0472">Membrane</keyword>
<feature type="transmembrane region" description="Helical" evidence="1">
    <location>
        <begin position="123"/>
        <end position="140"/>
    </location>
</feature>
<keyword evidence="1" id="KW-0812">Transmembrane</keyword>
<dbReference type="InterPro" id="IPR037185">
    <property type="entry name" value="EmrE-like"/>
</dbReference>
<feature type="transmembrane region" description="Helical" evidence="1">
    <location>
        <begin position="98"/>
        <end position="117"/>
    </location>
</feature>
<reference evidence="2" key="1">
    <citation type="journal article" date="2020" name="Microb. Genom.">
        <title>Genetic diversity of clinical and environmental Mucorales isolates obtained from an investigation of mucormycosis cases among solid organ transplant recipients.</title>
        <authorList>
            <person name="Nguyen M.H."/>
            <person name="Kaul D."/>
            <person name="Muto C."/>
            <person name="Cheng S.J."/>
            <person name="Richter R.A."/>
            <person name="Bruno V.M."/>
            <person name="Liu G."/>
            <person name="Beyhan S."/>
            <person name="Sundermann A.J."/>
            <person name="Mounaud S."/>
            <person name="Pasculle A.W."/>
            <person name="Nierman W.C."/>
            <person name="Driscoll E."/>
            <person name="Cumbie R."/>
            <person name="Clancy C.J."/>
            <person name="Dupont C.L."/>
        </authorList>
    </citation>
    <scope>NUCLEOTIDE SEQUENCE</scope>
    <source>
        <strain evidence="2">GL11</strain>
    </source>
</reference>
<dbReference type="SUPFAM" id="SSF103481">
    <property type="entry name" value="Multidrug resistance efflux transporter EmrE"/>
    <property type="match status" value="1"/>
</dbReference>
<feature type="transmembrane region" description="Helical" evidence="1">
    <location>
        <begin position="147"/>
        <end position="164"/>
    </location>
</feature>
<evidence type="ECO:0000313" key="2">
    <source>
        <dbReference type="EMBL" id="KAG1302613.1"/>
    </source>
</evidence>
<sequence length="525" mass="58475">MFLLTGLSTTLGTQWIFYHGAATGDSYLTQLAQYLGMVLVGFLIPVLKKNKQKQYTRLSQQEEDEHETIPMDYVNIQDDKRVEQYEEGTIQHASIIKLAILDVFANFCVTLGFSIIGSGMYQVIYSSVVIWCAILTFFLMDRKLSMIQWIAIFGTSTGLAISSLDSMTGSKEEAKTGLLMFGTLMTLGGTFFYSCVYVYSDFIMSKQTPPPLPARVCCYTGMYTSLLSIIWIAVYTVPHSEQLINIKQGTTLFEVIQMYILVMVSNSLHSWNYYELIDRTGSVATGILQGLRAVLIYMISNSLYCQTDPAQFCLSPATNSVHSAERSPLSLTHTFGSSGTLSLKNSETLARESSEPITVIKDSSNSVLDQEIVTPPSSGPLCIIKKPEEIVITLDDDVFNEIVFSPPAIPPLDEIILSPPLDESILCPPKDEIHLDSEIVFDPPAIPPTSPKFSARRLLKARSVALGDEGRKSLFFTKTLSKHRSTEDFLQVDLKGLARRSSKLKNKGKDLTKKIRKTFSFHQDV</sequence>
<feature type="transmembrane region" description="Helical" evidence="1">
    <location>
        <begin position="212"/>
        <end position="234"/>
    </location>
</feature>
<gene>
    <name evidence="2" type="ORF">G6F64_010778</name>
</gene>
<dbReference type="GO" id="GO:0016020">
    <property type="term" value="C:membrane"/>
    <property type="evidence" value="ECO:0007669"/>
    <property type="project" value="TreeGrafter"/>
</dbReference>
<comment type="caution">
    <text evidence="2">The sequence shown here is derived from an EMBL/GenBank/DDBJ whole genome shotgun (WGS) entry which is preliminary data.</text>
</comment>
<dbReference type="PANTHER" id="PTHR13146">
    <property type="match status" value="1"/>
</dbReference>
<accession>A0A9P6X0Z7</accession>
<dbReference type="EMBL" id="JAANQT010002352">
    <property type="protein sequence ID" value="KAG1302613.1"/>
    <property type="molecule type" value="Genomic_DNA"/>
</dbReference>
<organism evidence="2 3">
    <name type="scientific">Rhizopus oryzae</name>
    <name type="common">Mucormycosis agent</name>
    <name type="synonym">Rhizopus arrhizus var. delemar</name>
    <dbReference type="NCBI Taxonomy" id="64495"/>
    <lineage>
        <taxon>Eukaryota</taxon>
        <taxon>Fungi</taxon>
        <taxon>Fungi incertae sedis</taxon>
        <taxon>Mucoromycota</taxon>
        <taxon>Mucoromycotina</taxon>
        <taxon>Mucoromycetes</taxon>
        <taxon>Mucorales</taxon>
        <taxon>Mucorineae</taxon>
        <taxon>Rhizopodaceae</taxon>
        <taxon>Rhizopus</taxon>
    </lineage>
</organism>
<protein>
    <submittedName>
        <fullName evidence="2">Uncharacterized protein</fullName>
    </submittedName>
</protein>
<name>A0A9P6X0Z7_RHIOR</name>
<dbReference type="AlphaFoldDB" id="A0A9P6X0Z7"/>
<proteinExistence type="predicted"/>
<feature type="transmembrane region" description="Helical" evidence="1">
    <location>
        <begin position="31"/>
        <end position="47"/>
    </location>
</feature>
<feature type="transmembrane region" description="Helical" evidence="1">
    <location>
        <begin position="176"/>
        <end position="200"/>
    </location>
</feature>
<evidence type="ECO:0000313" key="3">
    <source>
        <dbReference type="Proteomes" id="UP000716291"/>
    </source>
</evidence>
<keyword evidence="3" id="KW-1185">Reference proteome</keyword>
<keyword evidence="1" id="KW-1133">Transmembrane helix</keyword>
<dbReference type="OrthoDB" id="29773at2759"/>
<dbReference type="Proteomes" id="UP000716291">
    <property type="component" value="Unassembled WGS sequence"/>
</dbReference>
<dbReference type="PANTHER" id="PTHR13146:SF1">
    <property type="entry name" value="SUGAR PHOSPHATE TRANSPORTER DOMAIN-CONTAINING PROTEIN"/>
    <property type="match status" value="1"/>
</dbReference>